<comment type="similarity">
    <text evidence="1 5">Belongs to the metallo-dependent hydrolases superfamily. NagA family.</text>
</comment>
<dbReference type="GO" id="GO:0006046">
    <property type="term" value="P:N-acetylglucosamine catabolic process"/>
    <property type="evidence" value="ECO:0007669"/>
    <property type="project" value="TreeGrafter"/>
</dbReference>
<name>A0A174EVZ6_9FIRM</name>
<evidence type="ECO:0000313" key="10">
    <source>
        <dbReference type="EMBL" id="CUO40689.1"/>
    </source>
</evidence>
<protein>
    <submittedName>
        <fullName evidence="10">N-acetylglucosamine-6-phosphate deacetylase</fullName>
        <ecNumber evidence="10">3.5.1.25</ecNumber>
    </submittedName>
</protein>
<evidence type="ECO:0000259" key="9">
    <source>
        <dbReference type="Pfam" id="PF01979"/>
    </source>
</evidence>
<dbReference type="CDD" id="cd00854">
    <property type="entry name" value="NagA"/>
    <property type="match status" value="1"/>
</dbReference>
<dbReference type="RefSeq" id="WP_055066249.1">
    <property type="nucleotide sequence ID" value="NZ_CYZD01000010.1"/>
</dbReference>
<evidence type="ECO:0000256" key="5">
    <source>
        <dbReference type="PIRNR" id="PIRNR038994"/>
    </source>
</evidence>
<sequence>MIIKNGNVFQEDGSFCRETLYIRNHRLTEAFEETSEEEVIDAEGLMVIPGLVDIHSHGAYGEDFSDGDPEGLKKILRYERQSGITSYCPTSMTLPKEQLKKIFKGIREAEKSGDGATVAGINMEGPFLDPVKKGAHVEEWITEPDADFVKELNEVSGGRIRLVTLAPNVKGAMDFIREMKEEVQISLGHTAADYECAAEAMALGAHHVTHLYNAMQPLAHREPGLIGAASDDPECMVELICDGYHIHPAVIRATFRMFGPERVILISDSMRATGMKNGTYELGGQEVTVKDRKAVLKDGTLAGSATNLFGCMCKAIEFGVPVDQAIFAATRNPARSIGIYDRTGSVHTGKEADILLLTENFELKRVI</sequence>
<accession>A0A174EVZ6</accession>
<dbReference type="EC" id="3.5.1.25" evidence="10"/>
<dbReference type="GO" id="GO:0046872">
    <property type="term" value="F:metal ion binding"/>
    <property type="evidence" value="ECO:0007669"/>
    <property type="project" value="UniProtKB-KW"/>
</dbReference>
<dbReference type="SUPFAM" id="SSF51556">
    <property type="entry name" value="Metallo-dependent hydrolases"/>
    <property type="match status" value="1"/>
</dbReference>
<dbReference type="Gene3D" id="3.20.20.140">
    <property type="entry name" value="Metal-dependent hydrolases"/>
    <property type="match status" value="1"/>
</dbReference>
<keyword evidence="3 5" id="KW-0378">Hydrolase</keyword>
<feature type="binding site" evidence="8">
    <location>
        <position position="124"/>
    </location>
    <ligand>
        <name>Zn(2+)</name>
        <dbReference type="ChEBI" id="CHEBI:29105"/>
    </ligand>
</feature>
<dbReference type="Proteomes" id="UP000095409">
    <property type="component" value="Unassembled WGS sequence"/>
</dbReference>
<evidence type="ECO:0000256" key="3">
    <source>
        <dbReference type="ARBA" id="ARBA00022801"/>
    </source>
</evidence>
<dbReference type="PANTHER" id="PTHR11113">
    <property type="entry name" value="N-ACETYLGLUCOSAMINE-6-PHOSPHATE DEACETYLASE"/>
    <property type="match status" value="1"/>
</dbReference>
<organism evidence="10 11">
    <name type="scientific">Blautia obeum</name>
    <dbReference type="NCBI Taxonomy" id="40520"/>
    <lineage>
        <taxon>Bacteria</taxon>
        <taxon>Bacillati</taxon>
        <taxon>Bacillota</taxon>
        <taxon>Clostridia</taxon>
        <taxon>Lachnospirales</taxon>
        <taxon>Lachnospiraceae</taxon>
        <taxon>Blautia</taxon>
    </lineage>
</organism>
<feature type="binding site" evidence="8">
    <location>
        <position position="189"/>
    </location>
    <ligand>
        <name>Zn(2+)</name>
        <dbReference type="ChEBI" id="CHEBI:29105"/>
    </ligand>
</feature>
<dbReference type="Gene3D" id="2.30.40.10">
    <property type="entry name" value="Urease, subunit C, domain 1"/>
    <property type="match status" value="1"/>
</dbReference>
<dbReference type="InterPro" id="IPR003764">
    <property type="entry name" value="GlcNAc_6-P_deAcase"/>
</dbReference>
<dbReference type="AlphaFoldDB" id="A0A174EVZ6"/>
<keyword evidence="4 5" id="KW-0119">Carbohydrate metabolism</keyword>
<proteinExistence type="inferred from homology"/>
<evidence type="ECO:0000313" key="11">
    <source>
        <dbReference type="Proteomes" id="UP000095409"/>
    </source>
</evidence>
<dbReference type="PIRSF" id="PIRSF038994">
    <property type="entry name" value="NagA"/>
    <property type="match status" value="1"/>
</dbReference>
<feature type="binding site" evidence="7">
    <location>
        <begin position="213"/>
        <end position="214"/>
    </location>
    <ligand>
        <name>substrate</name>
    </ligand>
</feature>
<feature type="binding site" evidence="7">
    <location>
        <position position="221"/>
    </location>
    <ligand>
        <name>substrate</name>
    </ligand>
</feature>
<dbReference type="PANTHER" id="PTHR11113:SF14">
    <property type="entry name" value="N-ACETYLGLUCOSAMINE-6-PHOSPHATE DEACETYLASE"/>
    <property type="match status" value="1"/>
</dbReference>
<feature type="binding site" evidence="7">
    <location>
        <position position="245"/>
    </location>
    <ligand>
        <name>substrate</name>
    </ligand>
</feature>
<dbReference type="InterPro" id="IPR032466">
    <property type="entry name" value="Metal_Hydrolase"/>
</dbReference>
<evidence type="ECO:0000256" key="2">
    <source>
        <dbReference type="ARBA" id="ARBA00022723"/>
    </source>
</evidence>
<feature type="binding site" evidence="8">
    <location>
        <position position="210"/>
    </location>
    <ligand>
        <name>Zn(2+)</name>
        <dbReference type="ChEBI" id="CHEBI:29105"/>
    </ligand>
</feature>
<gene>
    <name evidence="10" type="primary">nagA</name>
    <name evidence="10" type="ORF">ERS852394_02118</name>
</gene>
<keyword evidence="2 8" id="KW-0479">Metal-binding</keyword>
<dbReference type="GO" id="GO:0008448">
    <property type="term" value="F:N-acetylglucosamine-6-phosphate deacetylase activity"/>
    <property type="evidence" value="ECO:0007669"/>
    <property type="project" value="UniProtKB-EC"/>
</dbReference>
<feature type="binding site" evidence="7">
    <location>
        <position position="135"/>
    </location>
    <ligand>
        <name>substrate</name>
    </ligand>
</feature>
<dbReference type="EMBL" id="CYZD01000010">
    <property type="protein sequence ID" value="CUO40689.1"/>
    <property type="molecule type" value="Genomic_DNA"/>
</dbReference>
<dbReference type="SUPFAM" id="SSF51338">
    <property type="entry name" value="Composite domain of metallo-dependent hydrolases"/>
    <property type="match status" value="1"/>
</dbReference>
<evidence type="ECO:0000256" key="6">
    <source>
        <dbReference type="PIRSR" id="PIRSR038994-1"/>
    </source>
</evidence>
<feature type="active site" description="Proton donor/acceptor" evidence="6">
    <location>
        <position position="268"/>
    </location>
</feature>
<evidence type="ECO:0000256" key="4">
    <source>
        <dbReference type="ARBA" id="ARBA00023277"/>
    </source>
</evidence>
<evidence type="ECO:0000256" key="7">
    <source>
        <dbReference type="PIRSR" id="PIRSR038994-2"/>
    </source>
</evidence>
<dbReference type="InterPro" id="IPR006680">
    <property type="entry name" value="Amidohydro-rel"/>
</dbReference>
<comment type="cofactor">
    <cofactor evidence="8">
        <name>a divalent metal cation</name>
        <dbReference type="ChEBI" id="CHEBI:60240"/>
    </cofactor>
    <text evidence="8">Binds 1 divalent metal cation per subunit.</text>
</comment>
<dbReference type="Pfam" id="PF01979">
    <property type="entry name" value="Amidohydro_1"/>
    <property type="match status" value="1"/>
</dbReference>
<dbReference type="InterPro" id="IPR011059">
    <property type="entry name" value="Metal-dep_hydrolase_composite"/>
</dbReference>
<reference evidence="10 11" key="1">
    <citation type="submission" date="2015-09" db="EMBL/GenBank/DDBJ databases">
        <authorList>
            <consortium name="Pathogen Informatics"/>
        </authorList>
    </citation>
    <scope>NUCLEOTIDE SEQUENCE [LARGE SCALE GENOMIC DNA]</scope>
    <source>
        <strain evidence="10 11">2789STDY5608837</strain>
    </source>
</reference>
<dbReference type="NCBIfam" id="TIGR00221">
    <property type="entry name" value="nagA"/>
    <property type="match status" value="1"/>
</dbReference>
<evidence type="ECO:0000256" key="1">
    <source>
        <dbReference type="ARBA" id="ARBA00010716"/>
    </source>
</evidence>
<feature type="binding site" evidence="7">
    <location>
        <begin position="301"/>
        <end position="303"/>
    </location>
    <ligand>
        <name>substrate</name>
    </ligand>
</feature>
<feature type="domain" description="Amidohydrolase-related" evidence="9">
    <location>
        <begin position="46"/>
        <end position="364"/>
    </location>
</feature>
<evidence type="ECO:0000256" key="8">
    <source>
        <dbReference type="PIRSR" id="PIRSR038994-3"/>
    </source>
</evidence>